<dbReference type="HOGENOM" id="CLU_417395_0_0_1"/>
<reference evidence="4" key="1">
    <citation type="journal article" date="2014" name="Proc. Natl. Acad. Sci. U.S.A.">
        <title>Extensive sampling of basidiomycete genomes demonstrates inadequacy of the white-rot/brown-rot paradigm for wood decay fungi.</title>
        <authorList>
            <person name="Riley R."/>
            <person name="Salamov A.A."/>
            <person name="Brown D.W."/>
            <person name="Nagy L.G."/>
            <person name="Floudas D."/>
            <person name="Held B.W."/>
            <person name="Levasseur A."/>
            <person name="Lombard V."/>
            <person name="Morin E."/>
            <person name="Otillar R."/>
            <person name="Lindquist E.A."/>
            <person name="Sun H."/>
            <person name="LaButti K.M."/>
            <person name="Schmutz J."/>
            <person name="Jabbour D."/>
            <person name="Luo H."/>
            <person name="Baker S.E."/>
            <person name="Pisabarro A.G."/>
            <person name="Walton J.D."/>
            <person name="Blanchette R.A."/>
            <person name="Henrissat B."/>
            <person name="Martin F."/>
            <person name="Cullen D."/>
            <person name="Hibbett D.S."/>
            <person name="Grigoriev I.V."/>
        </authorList>
    </citation>
    <scope>NUCLEOTIDE SEQUENCE [LARGE SCALE GENOMIC DNA]</scope>
    <source>
        <strain evidence="4">CBS 339.88</strain>
    </source>
</reference>
<feature type="transmembrane region" description="Helical" evidence="2">
    <location>
        <begin position="270"/>
        <end position="291"/>
    </location>
</feature>
<keyword evidence="2" id="KW-1133">Transmembrane helix</keyword>
<evidence type="ECO:0000313" key="4">
    <source>
        <dbReference type="Proteomes" id="UP000027222"/>
    </source>
</evidence>
<evidence type="ECO:0008006" key="5">
    <source>
        <dbReference type="Google" id="ProtNLM"/>
    </source>
</evidence>
<feature type="transmembrane region" description="Helical" evidence="2">
    <location>
        <begin position="201"/>
        <end position="220"/>
    </location>
</feature>
<dbReference type="Gene3D" id="1.20.1070.10">
    <property type="entry name" value="Rhodopsin 7-helix transmembrane proteins"/>
    <property type="match status" value="1"/>
</dbReference>
<evidence type="ECO:0000256" key="1">
    <source>
        <dbReference type="SAM" id="MobiDB-lite"/>
    </source>
</evidence>
<feature type="transmembrane region" description="Helical" evidence="2">
    <location>
        <begin position="167"/>
        <end position="189"/>
    </location>
</feature>
<name>A0A067SN73_GALM3</name>
<sequence length="657" mass="71660">MTDFGIAMVKGYEETPQGDFDIHNPPRSESQVSPLQSHSDEGLVLQACYGSDDMNFTPNNTDDSIYYYYLTRGQSVGVTIVVEAGLASLVAVLYVFFIILRNFIWRIRNVSREKWHVFQTPMDLLMFSLFSAELLQAIGCVMSLKWIHEGIVQVGGFCRAQGVIKQFGQTGGSITILLMTLYTFVGIWLGKTATSIRVTTAVLFAAWLSVAAVVIIGNTVNERPGQAPFIAPVPICCNPKLTSSSRQSVIRGISFRWSGNGALTSSFSSLLLGFSALFSLSGVINVVLLLTTRPESVLFGKQSHFSSGRAPPSPYQESVHNSEVDYFDRESRDEDDTELESVQSDIIDVDDVVLPSTSSPPRHSPPQCPTFSDVALPDTLTQSITSLSKHDLAILRKKRKWLREFTITIPPVRNGKDKDMTPAVNATLVFAQEDAGTAVCIDPNGILLTCSHCVAESAEELEDGRVKWLIFASGQVVKAECVAWDPSRDLALLQIVVCQRQPTATSTLPSSSSTPQAPVQIQSFPFVIPADLTPPLRLGAALICIGHPGSEDLEASKPGVKTSYDVLHVSTGMFRGYAPGQDVQDNAEIGALMHDCWTYWGHSGAPLVEQLSGRLVGLHSSWDDQTGMRRGIGLEAVKAFLGEHEELWTVGGNQVDE</sequence>
<evidence type="ECO:0000313" key="3">
    <source>
        <dbReference type="EMBL" id="KDR68238.1"/>
    </source>
</evidence>
<dbReference type="Gene3D" id="2.40.10.10">
    <property type="entry name" value="Trypsin-like serine proteases"/>
    <property type="match status" value="2"/>
</dbReference>
<dbReference type="InterPro" id="IPR043504">
    <property type="entry name" value="Peptidase_S1_PA_chymotrypsin"/>
</dbReference>
<keyword evidence="4" id="KW-1185">Reference proteome</keyword>
<dbReference type="InterPro" id="IPR009003">
    <property type="entry name" value="Peptidase_S1_PA"/>
</dbReference>
<dbReference type="SUPFAM" id="SSF50494">
    <property type="entry name" value="Trypsin-like serine proteases"/>
    <property type="match status" value="1"/>
</dbReference>
<dbReference type="Proteomes" id="UP000027222">
    <property type="component" value="Unassembled WGS sequence"/>
</dbReference>
<organism evidence="3 4">
    <name type="scientific">Galerina marginata (strain CBS 339.88)</name>
    <dbReference type="NCBI Taxonomy" id="685588"/>
    <lineage>
        <taxon>Eukaryota</taxon>
        <taxon>Fungi</taxon>
        <taxon>Dikarya</taxon>
        <taxon>Basidiomycota</taxon>
        <taxon>Agaricomycotina</taxon>
        <taxon>Agaricomycetes</taxon>
        <taxon>Agaricomycetidae</taxon>
        <taxon>Agaricales</taxon>
        <taxon>Agaricineae</taxon>
        <taxon>Strophariaceae</taxon>
        <taxon>Galerina</taxon>
    </lineage>
</organism>
<accession>A0A067SN73</accession>
<feature type="region of interest" description="Disordered" evidence="1">
    <location>
        <begin position="15"/>
        <end position="34"/>
    </location>
</feature>
<dbReference type="OrthoDB" id="4217619at2759"/>
<keyword evidence="2" id="KW-0472">Membrane</keyword>
<gene>
    <name evidence="3" type="ORF">GALMADRAFT_1354687</name>
</gene>
<dbReference type="PANTHER" id="PTHR43019">
    <property type="entry name" value="SERINE ENDOPROTEASE DEGS"/>
    <property type="match status" value="1"/>
</dbReference>
<feature type="transmembrane region" description="Helical" evidence="2">
    <location>
        <begin position="76"/>
        <end position="103"/>
    </location>
</feature>
<dbReference type="Pfam" id="PF13365">
    <property type="entry name" value="Trypsin_2"/>
    <property type="match status" value="1"/>
</dbReference>
<dbReference type="STRING" id="685588.A0A067SN73"/>
<dbReference type="AlphaFoldDB" id="A0A067SN73"/>
<feature type="region of interest" description="Disordered" evidence="1">
    <location>
        <begin position="353"/>
        <end position="372"/>
    </location>
</feature>
<dbReference type="PANTHER" id="PTHR43019:SF23">
    <property type="entry name" value="PROTEASE DO-LIKE 5, CHLOROPLASTIC"/>
    <property type="match status" value="1"/>
</dbReference>
<evidence type="ECO:0000256" key="2">
    <source>
        <dbReference type="SAM" id="Phobius"/>
    </source>
</evidence>
<dbReference type="EMBL" id="KL142409">
    <property type="protein sequence ID" value="KDR68238.1"/>
    <property type="molecule type" value="Genomic_DNA"/>
</dbReference>
<proteinExistence type="predicted"/>
<protein>
    <recommendedName>
        <fullName evidence="5">Serine protease</fullName>
    </recommendedName>
</protein>
<keyword evidence="2" id="KW-0812">Transmembrane</keyword>